<accession>A0ABT6J9Z2</accession>
<dbReference type="Pfam" id="PF00126">
    <property type="entry name" value="HTH_1"/>
    <property type="match status" value="1"/>
</dbReference>
<evidence type="ECO:0000313" key="6">
    <source>
        <dbReference type="EMBL" id="MDH5823647.1"/>
    </source>
</evidence>
<keyword evidence="7" id="KW-1185">Reference proteome</keyword>
<dbReference type="PROSITE" id="PS50931">
    <property type="entry name" value="HTH_LYSR"/>
    <property type="match status" value="1"/>
</dbReference>
<dbReference type="CDD" id="cd05466">
    <property type="entry name" value="PBP2_LTTR_substrate"/>
    <property type="match status" value="1"/>
</dbReference>
<dbReference type="InterPro" id="IPR050950">
    <property type="entry name" value="HTH-type_LysR_regulators"/>
</dbReference>
<organism evidence="6 7">
    <name type="scientific">Luteimonas endophytica</name>
    <dbReference type="NCBI Taxonomy" id="3042023"/>
    <lineage>
        <taxon>Bacteria</taxon>
        <taxon>Pseudomonadati</taxon>
        <taxon>Pseudomonadota</taxon>
        <taxon>Gammaproteobacteria</taxon>
        <taxon>Lysobacterales</taxon>
        <taxon>Lysobacteraceae</taxon>
        <taxon>Luteimonas</taxon>
    </lineage>
</organism>
<keyword evidence="2" id="KW-0805">Transcription regulation</keyword>
<dbReference type="RefSeq" id="WP_280574889.1">
    <property type="nucleotide sequence ID" value="NZ_JARXRM010000035.1"/>
</dbReference>
<evidence type="ECO:0000256" key="4">
    <source>
        <dbReference type="ARBA" id="ARBA00023163"/>
    </source>
</evidence>
<dbReference type="SUPFAM" id="SSF46785">
    <property type="entry name" value="Winged helix' DNA-binding domain"/>
    <property type="match status" value="1"/>
</dbReference>
<dbReference type="InterPro" id="IPR036388">
    <property type="entry name" value="WH-like_DNA-bd_sf"/>
</dbReference>
<name>A0ABT6J9Z2_9GAMM</name>
<evidence type="ECO:0000313" key="7">
    <source>
        <dbReference type="Proteomes" id="UP001156940"/>
    </source>
</evidence>
<reference evidence="6 7" key="1">
    <citation type="submission" date="2023-04" db="EMBL/GenBank/DDBJ databases">
        <title>Luteimonas endophyticus RD2P54.</title>
        <authorList>
            <person name="Sun J.-Q."/>
        </authorList>
    </citation>
    <scope>NUCLEOTIDE SEQUENCE [LARGE SCALE GENOMIC DNA]</scope>
    <source>
        <strain evidence="6 7">RD2P54</strain>
    </source>
</reference>
<feature type="domain" description="HTH lysR-type" evidence="5">
    <location>
        <begin position="1"/>
        <end position="58"/>
    </location>
</feature>
<keyword evidence="4" id="KW-0804">Transcription</keyword>
<sequence>MNLRQIQVFLAVARHASFSTAAEELRIAQSAVSIAIRRLEEDLGSRLFHRSKRSVELSPAGRAFLARAQPALAQLDLARQELRAIEAGIGGSLALAAPAMVAGFALAAPLAAFQAAHPGVRVSLAQAGAGEIARRVAAGEVELGVIASEDAEPGLEIVELARFRNVACMATASRPSTGAAMSWSELLSRPIIAFPAGYHQRSRLEAHARRLGLVPGIVMETESVAVLIEAVRRGIGVATLPEPAVRDVDGVAWLPLEGNDVLSVGVCHRRDYPLSRAARALVEHLRR</sequence>
<proteinExistence type="inferred from homology"/>
<keyword evidence="3" id="KW-0238">DNA-binding</keyword>
<comment type="caution">
    <text evidence="6">The sequence shown here is derived from an EMBL/GenBank/DDBJ whole genome shotgun (WGS) entry which is preliminary data.</text>
</comment>
<dbReference type="Gene3D" id="1.10.10.10">
    <property type="entry name" value="Winged helix-like DNA-binding domain superfamily/Winged helix DNA-binding domain"/>
    <property type="match status" value="1"/>
</dbReference>
<dbReference type="InterPro" id="IPR000847">
    <property type="entry name" value="LysR_HTH_N"/>
</dbReference>
<protein>
    <submittedName>
        <fullName evidence="6">LysR family transcriptional regulator</fullName>
    </submittedName>
</protein>
<evidence type="ECO:0000256" key="2">
    <source>
        <dbReference type="ARBA" id="ARBA00023015"/>
    </source>
</evidence>
<dbReference type="Pfam" id="PF03466">
    <property type="entry name" value="LysR_substrate"/>
    <property type="match status" value="1"/>
</dbReference>
<dbReference type="PANTHER" id="PTHR30419">
    <property type="entry name" value="HTH-TYPE TRANSCRIPTIONAL REGULATOR YBHD"/>
    <property type="match status" value="1"/>
</dbReference>
<evidence type="ECO:0000256" key="1">
    <source>
        <dbReference type="ARBA" id="ARBA00009437"/>
    </source>
</evidence>
<dbReference type="PRINTS" id="PR00039">
    <property type="entry name" value="HTHLYSR"/>
</dbReference>
<evidence type="ECO:0000259" key="5">
    <source>
        <dbReference type="PROSITE" id="PS50931"/>
    </source>
</evidence>
<dbReference type="InterPro" id="IPR005119">
    <property type="entry name" value="LysR_subst-bd"/>
</dbReference>
<dbReference type="SUPFAM" id="SSF53850">
    <property type="entry name" value="Periplasmic binding protein-like II"/>
    <property type="match status" value="1"/>
</dbReference>
<gene>
    <name evidence="6" type="ORF">QFW77_11675</name>
</gene>
<comment type="similarity">
    <text evidence="1">Belongs to the LysR transcriptional regulatory family.</text>
</comment>
<evidence type="ECO:0000256" key="3">
    <source>
        <dbReference type="ARBA" id="ARBA00023125"/>
    </source>
</evidence>
<dbReference type="EMBL" id="JARXRM010000035">
    <property type="protein sequence ID" value="MDH5823647.1"/>
    <property type="molecule type" value="Genomic_DNA"/>
</dbReference>
<dbReference type="Gene3D" id="3.40.190.290">
    <property type="match status" value="1"/>
</dbReference>
<dbReference type="Proteomes" id="UP001156940">
    <property type="component" value="Unassembled WGS sequence"/>
</dbReference>
<dbReference type="InterPro" id="IPR036390">
    <property type="entry name" value="WH_DNA-bd_sf"/>
</dbReference>